<protein>
    <submittedName>
        <fullName evidence="1">Uncharacterized protein</fullName>
    </submittedName>
</protein>
<dbReference type="Proteomes" id="UP001148662">
    <property type="component" value="Unassembled WGS sequence"/>
</dbReference>
<dbReference type="EMBL" id="JANHOG010002313">
    <property type="protein sequence ID" value="KAJ3524715.1"/>
    <property type="molecule type" value="Genomic_DNA"/>
</dbReference>
<name>A0ACC1RT88_9APHY</name>
<keyword evidence="2" id="KW-1185">Reference proteome</keyword>
<sequence>MVASLLYPSANPETFIELDSEGKEVAHTEEEKINEVANLHAQEACRAALDKWTAGNTQEDPVVLSDEETSNSSTKTTRDLRVVVWLQNGLISTFERGVPATFAMRDLKRAYSMIDERAEPGPISCFYLDTAKREWVSQSPDQPIKLPSWQFGVLLRTSSAVPPVEELSDEVFRCVTGRHISRFLIDFHRPPISVFLIEPLLIPLEKSEFACSCRLSENEHMADRPMPHLPAFDFPKRYNLRARDGHMRQLLEAHKLMSRKKPTHPSTHSFATGENLKKRQDRPGCHPDPDHAALLAARKPAKRLRLTAQPSNEGAESRGSRIIKTEKLYRNTIMSPVPGLDPLRDASGVRDEKELIDWVEHYIEHLRSNGQCERVDRFYGKIGIACERLAEKALEMKKSGSQSRFHSFKRCMGLLWQTRELCQCGGITAWDEAARQGRLISQGRLLHPEKFKEIFGFW</sequence>
<reference evidence="1" key="1">
    <citation type="submission" date="2022-07" db="EMBL/GenBank/DDBJ databases">
        <title>Genome Sequence of Phlebia brevispora.</title>
        <authorList>
            <person name="Buettner E."/>
        </authorList>
    </citation>
    <scope>NUCLEOTIDE SEQUENCE</scope>
    <source>
        <strain evidence="1">MPL23</strain>
    </source>
</reference>
<gene>
    <name evidence="1" type="ORF">NM688_g8514</name>
</gene>
<evidence type="ECO:0000313" key="2">
    <source>
        <dbReference type="Proteomes" id="UP001148662"/>
    </source>
</evidence>
<proteinExistence type="predicted"/>
<comment type="caution">
    <text evidence="1">The sequence shown here is derived from an EMBL/GenBank/DDBJ whole genome shotgun (WGS) entry which is preliminary data.</text>
</comment>
<organism evidence="1 2">
    <name type="scientific">Phlebia brevispora</name>
    <dbReference type="NCBI Taxonomy" id="194682"/>
    <lineage>
        <taxon>Eukaryota</taxon>
        <taxon>Fungi</taxon>
        <taxon>Dikarya</taxon>
        <taxon>Basidiomycota</taxon>
        <taxon>Agaricomycotina</taxon>
        <taxon>Agaricomycetes</taxon>
        <taxon>Polyporales</taxon>
        <taxon>Meruliaceae</taxon>
        <taxon>Phlebia</taxon>
    </lineage>
</organism>
<accession>A0ACC1RT88</accession>
<evidence type="ECO:0000313" key="1">
    <source>
        <dbReference type="EMBL" id="KAJ3524715.1"/>
    </source>
</evidence>